<evidence type="ECO:0000256" key="8">
    <source>
        <dbReference type="SAM" id="Phobius"/>
    </source>
</evidence>
<organism evidence="9">
    <name type="scientific">marine sediment metagenome</name>
    <dbReference type="NCBI Taxonomy" id="412755"/>
    <lineage>
        <taxon>unclassified sequences</taxon>
        <taxon>metagenomes</taxon>
        <taxon>ecological metagenomes</taxon>
    </lineage>
</organism>
<proteinExistence type="predicted"/>
<evidence type="ECO:0000256" key="3">
    <source>
        <dbReference type="ARBA" id="ARBA00022428"/>
    </source>
</evidence>
<dbReference type="GO" id="GO:0016020">
    <property type="term" value="C:membrane"/>
    <property type="evidence" value="ECO:0007669"/>
    <property type="project" value="UniProtKB-SubCell"/>
</dbReference>
<feature type="transmembrane region" description="Helical" evidence="8">
    <location>
        <begin position="109"/>
        <end position="127"/>
    </location>
</feature>
<sequence>TRAPFFTATIVPVLLGTAVAWRQGTVEWGLFAAALLGAIAINAAFDMSNDYFDHRSGNDAANRNLTPFSGGSRTIQDGILKPRTVLLAALVFYAVGIGIGLYLAATRGWPILALGAIGVFLAFFHNAPPFNLYKRFPGAGEIAVGIGCGPITVLGAYFVQTQRLSVEAFVASIPVALLITALLYINEFHDVEADRTVGKKTLPIMFGRERAVWGYAALLGAAYAAILVGVGARVLPLALLLGLLPLPLAYRAVRGAFRHHSDTPRLIPV</sequence>
<name>X0VE48_9ZZZZ</name>
<evidence type="ECO:0000256" key="4">
    <source>
        <dbReference type="ARBA" id="ARBA00022679"/>
    </source>
</evidence>
<dbReference type="InterPro" id="IPR044878">
    <property type="entry name" value="UbiA_sf"/>
</dbReference>
<evidence type="ECO:0000256" key="5">
    <source>
        <dbReference type="ARBA" id="ARBA00022692"/>
    </source>
</evidence>
<dbReference type="CDD" id="cd13962">
    <property type="entry name" value="PT_UbiA_UBIAD1"/>
    <property type="match status" value="1"/>
</dbReference>
<keyword evidence="4" id="KW-0808">Transferase</keyword>
<evidence type="ECO:0000256" key="7">
    <source>
        <dbReference type="ARBA" id="ARBA00023136"/>
    </source>
</evidence>
<protein>
    <recommendedName>
        <fullName evidence="10">1,4-dihydroxy-2-naphthoate octaprenyltransferase</fullName>
    </recommendedName>
</protein>
<dbReference type="UniPathway" id="UPA00079"/>
<comment type="subcellular location">
    <subcellularLocation>
        <location evidence="1">Membrane</location>
        <topology evidence="1">Multi-pass membrane protein</topology>
    </subcellularLocation>
</comment>
<dbReference type="PANTHER" id="PTHR13929">
    <property type="entry name" value="1,4-DIHYDROXY-2-NAPHTHOATE OCTAPRENYLTRANSFERASE"/>
    <property type="match status" value="1"/>
</dbReference>
<dbReference type="PANTHER" id="PTHR13929:SF0">
    <property type="entry name" value="UBIA PRENYLTRANSFERASE DOMAIN-CONTAINING PROTEIN 1"/>
    <property type="match status" value="1"/>
</dbReference>
<keyword evidence="7 8" id="KW-0472">Membrane</keyword>
<feature type="transmembrane region" description="Helical" evidence="8">
    <location>
        <begin position="30"/>
        <end position="47"/>
    </location>
</feature>
<keyword evidence="3" id="KW-0474">Menaquinone biosynthesis</keyword>
<dbReference type="Pfam" id="PF01040">
    <property type="entry name" value="UbiA"/>
    <property type="match status" value="1"/>
</dbReference>
<dbReference type="Gene3D" id="1.10.357.140">
    <property type="entry name" value="UbiA prenyltransferase"/>
    <property type="match status" value="1"/>
</dbReference>
<evidence type="ECO:0000313" key="9">
    <source>
        <dbReference type="EMBL" id="GAG10753.1"/>
    </source>
</evidence>
<evidence type="ECO:0000256" key="1">
    <source>
        <dbReference type="ARBA" id="ARBA00004141"/>
    </source>
</evidence>
<dbReference type="PIRSF" id="PIRSF005355">
    <property type="entry name" value="UBIAD1"/>
    <property type="match status" value="1"/>
</dbReference>
<keyword evidence="5 8" id="KW-0812">Transmembrane</keyword>
<dbReference type="InterPro" id="IPR000537">
    <property type="entry name" value="UbiA_prenyltransferase"/>
</dbReference>
<keyword evidence="6 8" id="KW-1133">Transmembrane helix</keyword>
<comment type="caution">
    <text evidence="9">The sequence shown here is derived from an EMBL/GenBank/DDBJ whole genome shotgun (WGS) entry which is preliminary data.</text>
</comment>
<accession>X0VE48</accession>
<gene>
    <name evidence="9" type="ORF">S01H1_37211</name>
</gene>
<feature type="non-terminal residue" evidence="9">
    <location>
        <position position="269"/>
    </location>
</feature>
<dbReference type="AlphaFoldDB" id="X0VE48"/>
<reference evidence="9" key="1">
    <citation type="journal article" date="2014" name="Front. Microbiol.">
        <title>High frequency of phylogenetically diverse reductive dehalogenase-homologous genes in deep subseafloor sedimentary metagenomes.</title>
        <authorList>
            <person name="Kawai M."/>
            <person name="Futagami T."/>
            <person name="Toyoda A."/>
            <person name="Takaki Y."/>
            <person name="Nishi S."/>
            <person name="Hori S."/>
            <person name="Arai W."/>
            <person name="Tsubouchi T."/>
            <person name="Morono Y."/>
            <person name="Uchiyama I."/>
            <person name="Ito T."/>
            <person name="Fujiyama A."/>
            <person name="Inagaki F."/>
            <person name="Takami H."/>
        </authorList>
    </citation>
    <scope>NUCLEOTIDE SEQUENCE</scope>
    <source>
        <strain evidence="9">Expedition CK06-06</strain>
    </source>
</reference>
<feature type="non-terminal residue" evidence="9">
    <location>
        <position position="1"/>
    </location>
</feature>
<dbReference type="EMBL" id="BARS01023371">
    <property type="protein sequence ID" value="GAG10753.1"/>
    <property type="molecule type" value="Genomic_DNA"/>
</dbReference>
<feature type="transmembrane region" description="Helical" evidence="8">
    <location>
        <begin position="85"/>
        <end position="103"/>
    </location>
</feature>
<comment type="pathway">
    <text evidence="2">Quinol/quinone metabolism; menaquinone biosynthesis.</text>
</comment>
<dbReference type="GO" id="GO:0009234">
    <property type="term" value="P:menaquinone biosynthetic process"/>
    <property type="evidence" value="ECO:0007669"/>
    <property type="project" value="UniProtKB-UniPathway"/>
</dbReference>
<dbReference type="GO" id="GO:0042371">
    <property type="term" value="P:vitamin K biosynthetic process"/>
    <property type="evidence" value="ECO:0007669"/>
    <property type="project" value="TreeGrafter"/>
</dbReference>
<dbReference type="InterPro" id="IPR026046">
    <property type="entry name" value="UBIAD1"/>
</dbReference>
<feature type="transmembrane region" description="Helical" evidence="8">
    <location>
        <begin position="164"/>
        <end position="185"/>
    </location>
</feature>
<dbReference type="GO" id="GO:0004659">
    <property type="term" value="F:prenyltransferase activity"/>
    <property type="evidence" value="ECO:0007669"/>
    <property type="project" value="InterPro"/>
</dbReference>
<feature type="transmembrane region" description="Helical" evidence="8">
    <location>
        <begin position="139"/>
        <end position="158"/>
    </location>
</feature>
<evidence type="ECO:0000256" key="6">
    <source>
        <dbReference type="ARBA" id="ARBA00022989"/>
    </source>
</evidence>
<evidence type="ECO:0008006" key="10">
    <source>
        <dbReference type="Google" id="ProtNLM"/>
    </source>
</evidence>
<evidence type="ECO:0000256" key="2">
    <source>
        <dbReference type="ARBA" id="ARBA00004863"/>
    </source>
</evidence>